<reference evidence="1 2" key="1">
    <citation type="submission" date="2019-03" db="EMBL/GenBank/DDBJ databases">
        <title>Single cell metagenomics reveals metabolic interactions within the superorganism composed of flagellate Streblomastix strix and complex community of Bacteroidetes bacteria on its surface.</title>
        <authorList>
            <person name="Treitli S.C."/>
            <person name="Kolisko M."/>
            <person name="Husnik F."/>
            <person name="Keeling P."/>
            <person name="Hampl V."/>
        </authorList>
    </citation>
    <scope>NUCLEOTIDE SEQUENCE [LARGE SCALE GENOMIC DNA]</scope>
    <source>
        <strain evidence="1">ST1C</strain>
    </source>
</reference>
<evidence type="ECO:0000313" key="1">
    <source>
        <dbReference type="EMBL" id="KAA6356507.1"/>
    </source>
</evidence>
<sequence length="85" mass="9614">MLFPMRSEFVSQVGKKLSVGIHSAKFSPFANAVAVRFLDKTFSIWEVDPQNMQTAEHEEEGESMQKDESVEKAGVLFKFVCQIQS</sequence>
<protein>
    <submittedName>
        <fullName evidence="1">Uncharacterized protein</fullName>
    </submittedName>
</protein>
<proteinExistence type="predicted"/>
<dbReference type="EMBL" id="SNRW01032861">
    <property type="protein sequence ID" value="KAA6356507.1"/>
    <property type="molecule type" value="Genomic_DNA"/>
</dbReference>
<dbReference type="Proteomes" id="UP000324800">
    <property type="component" value="Unassembled WGS sequence"/>
</dbReference>
<accession>A0A5J4TEB4</accession>
<dbReference type="AlphaFoldDB" id="A0A5J4TEB4"/>
<organism evidence="1 2">
    <name type="scientific">Streblomastix strix</name>
    <dbReference type="NCBI Taxonomy" id="222440"/>
    <lineage>
        <taxon>Eukaryota</taxon>
        <taxon>Metamonada</taxon>
        <taxon>Preaxostyla</taxon>
        <taxon>Oxymonadida</taxon>
        <taxon>Streblomastigidae</taxon>
        <taxon>Streblomastix</taxon>
    </lineage>
</organism>
<gene>
    <name evidence="1" type="ORF">EZS28_047965</name>
</gene>
<comment type="caution">
    <text evidence="1">The sequence shown here is derived from an EMBL/GenBank/DDBJ whole genome shotgun (WGS) entry which is preliminary data.</text>
</comment>
<evidence type="ECO:0000313" key="2">
    <source>
        <dbReference type="Proteomes" id="UP000324800"/>
    </source>
</evidence>
<name>A0A5J4TEB4_9EUKA</name>